<reference evidence="2 3" key="1">
    <citation type="submission" date="2019-10" db="EMBL/GenBank/DDBJ databases">
        <title>Draft whole-genome sequence of the purple nonsulfur photosynthetic bacterium Roseospira navarrensis DSM 15114.</title>
        <authorList>
            <person name="Kyndt J.A."/>
            <person name="Meyer T.E."/>
        </authorList>
    </citation>
    <scope>NUCLEOTIDE SEQUENCE [LARGE SCALE GENOMIC DNA]</scope>
    <source>
        <strain evidence="2 3">DSM 15114</strain>
    </source>
</reference>
<evidence type="ECO:0000259" key="1">
    <source>
        <dbReference type="PROSITE" id="PS50042"/>
    </source>
</evidence>
<dbReference type="InterPro" id="IPR000595">
    <property type="entry name" value="cNMP-bd_dom"/>
</dbReference>
<feature type="domain" description="Cyclic nucleotide-binding" evidence="1">
    <location>
        <begin position="11"/>
        <end position="119"/>
    </location>
</feature>
<dbReference type="EMBL" id="WIVE01000006">
    <property type="protein sequence ID" value="MQX35652.1"/>
    <property type="molecule type" value="Genomic_DNA"/>
</dbReference>
<dbReference type="Gene3D" id="2.60.120.10">
    <property type="entry name" value="Jelly Rolls"/>
    <property type="match status" value="1"/>
</dbReference>
<protein>
    <submittedName>
        <fullName evidence="2">Cyclic nucleotide-binding domain-containing protein</fullName>
    </submittedName>
</protein>
<dbReference type="SMART" id="SM00100">
    <property type="entry name" value="cNMP"/>
    <property type="match status" value="1"/>
</dbReference>
<dbReference type="CDD" id="cd00038">
    <property type="entry name" value="CAP_ED"/>
    <property type="match status" value="1"/>
</dbReference>
<dbReference type="PROSITE" id="PS50042">
    <property type="entry name" value="CNMP_BINDING_3"/>
    <property type="match status" value="1"/>
</dbReference>
<dbReference type="InterPro" id="IPR050397">
    <property type="entry name" value="Env_Response_Regulators"/>
</dbReference>
<dbReference type="InterPro" id="IPR014710">
    <property type="entry name" value="RmlC-like_jellyroll"/>
</dbReference>
<dbReference type="SUPFAM" id="SSF51206">
    <property type="entry name" value="cAMP-binding domain-like"/>
    <property type="match status" value="1"/>
</dbReference>
<dbReference type="PANTHER" id="PTHR24567">
    <property type="entry name" value="CRP FAMILY TRANSCRIPTIONAL REGULATORY PROTEIN"/>
    <property type="match status" value="1"/>
</dbReference>
<dbReference type="InterPro" id="IPR018488">
    <property type="entry name" value="cNMP-bd_CS"/>
</dbReference>
<dbReference type="GO" id="GO:0003700">
    <property type="term" value="F:DNA-binding transcription factor activity"/>
    <property type="evidence" value="ECO:0007669"/>
    <property type="project" value="TreeGrafter"/>
</dbReference>
<evidence type="ECO:0000313" key="3">
    <source>
        <dbReference type="Proteomes" id="UP000434582"/>
    </source>
</evidence>
<dbReference type="RefSeq" id="WP_153341360.1">
    <property type="nucleotide sequence ID" value="NZ_WIVE01000006.1"/>
</dbReference>
<dbReference type="PROSITE" id="PS00889">
    <property type="entry name" value="CNMP_BINDING_2"/>
    <property type="match status" value="1"/>
</dbReference>
<dbReference type="PANTHER" id="PTHR24567:SF74">
    <property type="entry name" value="HTH-TYPE TRANSCRIPTIONAL REGULATOR ARCR"/>
    <property type="match status" value="1"/>
</dbReference>
<evidence type="ECO:0000313" key="2">
    <source>
        <dbReference type="EMBL" id="MQX35652.1"/>
    </source>
</evidence>
<proteinExistence type="predicted"/>
<comment type="caution">
    <text evidence="2">The sequence shown here is derived from an EMBL/GenBank/DDBJ whole genome shotgun (WGS) entry which is preliminary data.</text>
</comment>
<accession>A0A7X1ZC58</accession>
<keyword evidence="3" id="KW-1185">Reference proteome</keyword>
<gene>
    <name evidence="2" type="ORF">GHC57_03885</name>
</gene>
<dbReference type="PRINTS" id="PR00103">
    <property type="entry name" value="CAMPKINASE"/>
</dbReference>
<dbReference type="Pfam" id="PF00027">
    <property type="entry name" value="cNMP_binding"/>
    <property type="match status" value="1"/>
</dbReference>
<dbReference type="InterPro" id="IPR018490">
    <property type="entry name" value="cNMP-bd_dom_sf"/>
</dbReference>
<organism evidence="2 3">
    <name type="scientific">Roseospira navarrensis</name>
    <dbReference type="NCBI Taxonomy" id="140058"/>
    <lineage>
        <taxon>Bacteria</taxon>
        <taxon>Pseudomonadati</taxon>
        <taxon>Pseudomonadota</taxon>
        <taxon>Alphaproteobacteria</taxon>
        <taxon>Rhodospirillales</taxon>
        <taxon>Rhodospirillaceae</taxon>
        <taxon>Roseospira</taxon>
    </lineage>
</organism>
<dbReference type="OrthoDB" id="9809206at2"/>
<dbReference type="GO" id="GO:0005829">
    <property type="term" value="C:cytosol"/>
    <property type="evidence" value="ECO:0007669"/>
    <property type="project" value="TreeGrafter"/>
</dbReference>
<dbReference type="AlphaFoldDB" id="A0A7X1ZC58"/>
<dbReference type="Proteomes" id="UP000434582">
    <property type="component" value="Unassembled WGS sequence"/>
</dbReference>
<sequence>MNNADPITDPADALTGQDIALAAGETLFREGDIGDRAYVVRSGRLEILRHVSGRDVVVAIEGPGTILGEMALIDAQPRSATVRALDDARLSVVPKPAFEFHLARTDPVIRMLLERFTAIIRTTTAENAKLTLAADRHAPES</sequence>
<name>A0A7X1ZC58_9PROT</name>